<dbReference type="Gene3D" id="1.10.3210.10">
    <property type="entry name" value="Hypothetical protein af1432"/>
    <property type="match status" value="1"/>
</dbReference>
<evidence type="ECO:0000313" key="3">
    <source>
        <dbReference type="Proteomes" id="UP000218418"/>
    </source>
</evidence>
<dbReference type="EMBL" id="AP018227">
    <property type="protein sequence ID" value="BAY81845.1"/>
    <property type="molecule type" value="Genomic_DNA"/>
</dbReference>
<name>A0A1Z4LKV4_9CYAN</name>
<proteinExistence type="predicted"/>
<sequence length="174" mass="20098">MRNFENLEQAYEFLKQLDAPPRLICHVRLVGEAAELLIQKLNQINVDFDEKFIRLGVAFHDTGKIIHFQELVSPGNQHEADGEKLLITKGVNHKLARCCLSHAQWKSMECSLEELIIALADKLWKGKREVDLENAVIERISKLINQDFWELFIELDSQFENIASQGEERLSRSV</sequence>
<evidence type="ECO:0000259" key="1">
    <source>
        <dbReference type="Pfam" id="PF01966"/>
    </source>
</evidence>
<dbReference type="AlphaFoldDB" id="A0A1Z4LKV4"/>
<reference evidence="2 3" key="1">
    <citation type="submission" date="2017-06" db="EMBL/GenBank/DDBJ databases">
        <title>Genome sequencing of cyanobaciteial culture collection at National Institute for Environmental Studies (NIES).</title>
        <authorList>
            <person name="Hirose Y."/>
            <person name="Shimura Y."/>
            <person name="Fujisawa T."/>
            <person name="Nakamura Y."/>
            <person name="Kawachi M."/>
        </authorList>
    </citation>
    <scope>NUCLEOTIDE SEQUENCE [LARGE SCALE GENOMIC DNA]</scope>
    <source>
        <strain evidence="2 3">NIES-267</strain>
    </source>
</reference>
<dbReference type="Pfam" id="PF01966">
    <property type="entry name" value="HD"/>
    <property type="match status" value="1"/>
</dbReference>
<feature type="domain" description="HD" evidence="1">
    <location>
        <begin position="24"/>
        <end position="123"/>
    </location>
</feature>
<dbReference type="Proteomes" id="UP000218418">
    <property type="component" value="Chromosome"/>
</dbReference>
<dbReference type="SUPFAM" id="SSF109604">
    <property type="entry name" value="HD-domain/PDEase-like"/>
    <property type="match status" value="1"/>
</dbReference>
<evidence type="ECO:0000313" key="2">
    <source>
        <dbReference type="EMBL" id="BAY81845.1"/>
    </source>
</evidence>
<dbReference type="InterPro" id="IPR006674">
    <property type="entry name" value="HD_domain"/>
</dbReference>
<organism evidence="2 3">
    <name type="scientific">Calothrix parasitica NIES-267</name>
    <dbReference type="NCBI Taxonomy" id="1973488"/>
    <lineage>
        <taxon>Bacteria</taxon>
        <taxon>Bacillati</taxon>
        <taxon>Cyanobacteriota</taxon>
        <taxon>Cyanophyceae</taxon>
        <taxon>Nostocales</taxon>
        <taxon>Calotrichaceae</taxon>
        <taxon>Calothrix</taxon>
    </lineage>
</organism>
<gene>
    <name evidence="2" type="ORF">NIES267_13220</name>
</gene>
<keyword evidence="3" id="KW-1185">Reference proteome</keyword>
<accession>A0A1Z4LKV4</accession>
<protein>
    <recommendedName>
        <fullName evidence="1">HD domain-containing protein</fullName>
    </recommendedName>
</protein>